<keyword evidence="9" id="KW-1185">Reference proteome</keyword>
<evidence type="ECO:0000256" key="5">
    <source>
        <dbReference type="ARBA" id="ARBA00023274"/>
    </source>
</evidence>
<dbReference type="GO" id="GO:0005762">
    <property type="term" value="C:mitochondrial large ribosomal subunit"/>
    <property type="evidence" value="ECO:0007669"/>
    <property type="project" value="TreeGrafter"/>
</dbReference>
<dbReference type="EMBL" id="VIIS01000071">
    <property type="protein sequence ID" value="KAF0313804.1"/>
    <property type="molecule type" value="Genomic_DNA"/>
</dbReference>
<name>A0A6A4XCS0_AMPAM</name>
<organism evidence="8 9">
    <name type="scientific">Amphibalanus amphitrite</name>
    <name type="common">Striped barnacle</name>
    <name type="synonym">Balanus amphitrite</name>
    <dbReference type="NCBI Taxonomy" id="1232801"/>
    <lineage>
        <taxon>Eukaryota</taxon>
        <taxon>Metazoa</taxon>
        <taxon>Ecdysozoa</taxon>
        <taxon>Arthropoda</taxon>
        <taxon>Crustacea</taxon>
        <taxon>Multicrustacea</taxon>
        <taxon>Cirripedia</taxon>
        <taxon>Thoracica</taxon>
        <taxon>Thoracicalcarea</taxon>
        <taxon>Balanomorpha</taxon>
        <taxon>Balanoidea</taxon>
        <taxon>Balanidae</taxon>
        <taxon>Amphibalaninae</taxon>
        <taxon>Amphibalanus</taxon>
    </lineage>
</organism>
<keyword evidence="5" id="KW-0687">Ribonucleoprotein</keyword>
<evidence type="ECO:0000256" key="3">
    <source>
        <dbReference type="ARBA" id="ARBA00022980"/>
    </source>
</evidence>
<dbReference type="InterPro" id="IPR018305">
    <property type="entry name" value="Ribosomal_m50"/>
</dbReference>
<gene>
    <name evidence="8" type="primary">Mrpl50</name>
    <name evidence="8" type="ORF">FJT64_015690</name>
</gene>
<evidence type="ECO:0000256" key="2">
    <source>
        <dbReference type="ARBA" id="ARBA00008860"/>
    </source>
</evidence>
<dbReference type="AlphaFoldDB" id="A0A6A4XCS0"/>
<dbReference type="OrthoDB" id="9939609at2759"/>
<evidence type="ECO:0000256" key="6">
    <source>
        <dbReference type="ARBA" id="ARBA00035183"/>
    </source>
</evidence>
<evidence type="ECO:0000313" key="9">
    <source>
        <dbReference type="Proteomes" id="UP000440578"/>
    </source>
</evidence>
<proteinExistence type="inferred from homology"/>
<reference evidence="8 9" key="1">
    <citation type="submission" date="2019-07" db="EMBL/GenBank/DDBJ databases">
        <title>Draft genome assembly of a fouling barnacle, Amphibalanus amphitrite (Darwin, 1854): The first reference genome for Thecostraca.</title>
        <authorList>
            <person name="Kim W."/>
        </authorList>
    </citation>
    <scope>NUCLEOTIDE SEQUENCE [LARGE SCALE GENOMIC DNA]</scope>
    <source>
        <strain evidence="8">SNU_AA5</strain>
        <tissue evidence="8">Soma without cirri and trophi</tissue>
    </source>
</reference>
<keyword evidence="4" id="KW-0496">Mitochondrion</keyword>
<comment type="caution">
    <text evidence="8">The sequence shown here is derived from an EMBL/GenBank/DDBJ whole genome shotgun (WGS) entry which is preliminary data.</text>
</comment>
<evidence type="ECO:0000256" key="4">
    <source>
        <dbReference type="ARBA" id="ARBA00023128"/>
    </source>
</evidence>
<dbReference type="PANTHER" id="PTHR31542">
    <property type="entry name" value="39A RIBOSOMAL PROTEIN L50, MITOCHONDRIAL"/>
    <property type="match status" value="1"/>
</dbReference>
<comment type="subcellular location">
    <subcellularLocation>
        <location evidence="1">Mitochondrion</location>
    </subcellularLocation>
</comment>
<protein>
    <recommendedName>
        <fullName evidence="6">Large ribosomal subunit protein mL50</fullName>
    </recommendedName>
    <alternativeName>
        <fullName evidence="7">39S ribosomal protein L50, mitochondrial</fullName>
    </alternativeName>
</protein>
<dbReference type="Pfam" id="PF10501">
    <property type="entry name" value="Ribosomal_L50"/>
    <property type="match status" value="1"/>
</dbReference>
<sequence>MALHRCQNWIRPVGNVRNSVSFIQKAFLKNDLPAVQVKGIEAQVPKDDQRFPENTVWPDELKWANTNSHRRPSRPYQPPVDVHSQLSEVFRAVLGPAAGAHTAVGDLAAKHRLLTACADRLGHHVTNSQLHNITTLGDVISYYSEPVTTSTPLEQLSEQELPKNIHVQLEYLRFHPETDTKFGGVTAFPKSSTVVSSIKYKKKYRGYATPKSWPYK</sequence>
<keyword evidence="3 8" id="KW-0689">Ribosomal protein</keyword>
<comment type="similarity">
    <text evidence="2">Belongs to the mitochondrion-specific ribosomal protein mL50 family.</text>
</comment>
<accession>A0A6A4XCS0</accession>
<evidence type="ECO:0000256" key="7">
    <source>
        <dbReference type="ARBA" id="ARBA00035398"/>
    </source>
</evidence>
<dbReference type="Proteomes" id="UP000440578">
    <property type="component" value="Unassembled WGS sequence"/>
</dbReference>
<evidence type="ECO:0000313" key="8">
    <source>
        <dbReference type="EMBL" id="KAF0313804.1"/>
    </source>
</evidence>
<dbReference type="PANTHER" id="PTHR31542:SF1">
    <property type="entry name" value="LARGE RIBOSOMAL SUBUNIT PROTEIN ML50"/>
    <property type="match status" value="1"/>
</dbReference>
<evidence type="ECO:0000256" key="1">
    <source>
        <dbReference type="ARBA" id="ARBA00004173"/>
    </source>
</evidence>